<dbReference type="Proteomes" id="UP000619265">
    <property type="component" value="Unassembled WGS sequence"/>
</dbReference>
<sequence>IFFDPSIPFISLSLSLSLSLSRLWRSSLPYPSSSSYFFLFTSISSLTVLLKRNPPTKVLSRTPYSERYLNFCKTDTVSLIGQQKLSAPAPQTQLYFDVPAGFTVSSQQTHPTFSACSRPTSRTIPKATAS</sequence>
<dbReference type="Gramene" id="Jr03_06220_p2">
    <property type="protein sequence ID" value="cds.Jr03_06220_p2"/>
    <property type="gene ID" value="Jr03_06220"/>
</dbReference>
<accession>A0A833XZ56</accession>
<comment type="caution">
    <text evidence="1">The sequence shown here is derived from an EMBL/GenBank/DDBJ whole genome shotgun (WGS) entry which is preliminary data.</text>
</comment>
<name>A0A833XZ56_JUGRE</name>
<feature type="non-terminal residue" evidence="1">
    <location>
        <position position="1"/>
    </location>
</feature>
<organism evidence="1 2">
    <name type="scientific">Juglans regia</name>
    <name type="common">English walnut</name>
    <dbReference type="NCBI Taxonomy" id="51240"/>
    <lineage>
        <taxon>Eukaryota</taxon>
        <taxon>Viridiplantae</taxon>
        <taxon>Streptophyta</taxon>
        <taxon>Embryophyta</taxon>
        <taxon>Tracheophyta</taxon>
        <taxon>Spermatophyta</taxon>
        <taxon>Magnoliopsida</taxon>
        <taxon>eudicotyledons</taxon>
        <taxon>Gunneridae</taxon>
        <taxon>Pentapetalae</taxon>
        <taxon>rosids</taxon>
        <taxon>fabids</taxon>
        <taxon>Fagales</taxon>
        <taxon>Juglandaceae</taxon>
        <taxon>Juglans</taxon>
    </lineage>
</organism>
<proteinExistence type="predicted"/>
<evidence type="ECO:0000313" key="2">
    <source>
        <dbReference type="Proteomes" id="UP000619265"/>
    </source>
</evidence>
<evidence type="ECO:0000313" key="1">
    <source>
        <dbReference type="EMBL" id="KAF5474299.1"/>
    </source>
</evidence>
<dbReference type="AlphaFoldDB" id="A0A833XZ56"/>
<protein>
    <submittedName>
        <fullName evidence="1">Uncharacterized protein</fullName>
    </submittedName>
</protein>
<reference evidence="1" key="2">
    <citation type="submission" date="2020-03" db="EMBL/GenBank/DDBJ databases">
        <title>Walnut 2.0.</title>
        <authorList>
            <person name="Marrano A."/>
            <person name="Britton M."/>
            <person name="Zimin A.V."/>
            <person name="Zaini P.A."/>
            <person name="Workman R."/>
            <person name="Puiu D."/>
            <person name="Bianco L."/>
            <person name="Allen B.J."/>
            <person name="Troggio M."/>
            <person name="Leslie C.A."/>
            <person name="Timp W."/>
            <person name="Dendekar A."/>
            <person name="Salzberg S.L."/>
            <person name="Neale D.B."/>
        </authorList>
    </citation>
    <scope>NUCLEOTIDE SEQUENCE</scope>
    <source>
        <tissue evidence="1">Leaves</tissue>
    </source>
</reference>
<reference evidence="1" key="1">
    <citation type="submission" date="2015-10" db="EMBL/GenBank/DDBJ databases">
        <authorList>
            <person name="Martinez-Garcia P.J."/>
            <person name="Crepeau M.W."/>
            <person name="Puiu D."/>
            <person name="Gonzalez-Ibeas D."/>
            <person name="Whalen J."/>
            <person name="Stevens K."/>
            <person name="Paul R."/>
            <person name="Butterfield T."/>
            <person name="Britton M."/>
            <person name="Reagan R."/>
            <person name="Chakraborty S."/>
            <person name="Walawage S.L."/>
            <person name="Vasquez-Gross H.A."/>
            <person name="Cardeno C."/>
            <person name="Famula R."/>
            <person name="Pratt K."/>
            <person name="Kuruganti S."/>
            <person name="Aradhya M.K."/>
            <person name="Leslie C.A."/>
            <person name="Dandekar A.M."/>
            <person name="Salzberg S.L."/>
            <person name="Wegrzyn J.L."/>
            <person name="Langley C.H."/>
            <person name="Neale D.B."/>
        </authorList>
    </citation>
    <scope>NUCLEOTIDE SEQUENCE</scope>
    <source>
        <tissue evidence="1">Leaves</tissue>
    </source>
</reference>
<gene>
    <name evidence="1" type="ORF">F2P56_006211</name>
</gene>
<dbReference type="EMBL" id="LIHL02000003">
    <property type="protein sequence ID" value="KAF5474299.1"/>
    <property type="molecule type" value="Genomic_DNA"/>
</dbReference>